<evidence type="ECO:0000256" key="6">
    <source>
        <dbReference type="RuleBase" id="RU362125"/>
    </source>
</evidence>
<feature type="domain" description="Acyl-CoA dehydrogenase/oxidase N-terminal" evidence="9">
    <location>
        <begin position="8"/>
        <end position="119"/>
    </location>
</feature>
<evidence type="ECO:0000256" key="3">
    <source>
        <dbReference type="ARBA" id="ARBA00022630"/>
    </source>
</evidence>
<gene>
    <name evidence="10" type="ORF">DM819_03930</name>
</gene>
<dbReference type="InterPro" id="IPR006091">
    <property type="entry name" value="Acyl-CoA_Oxase/DH_mid-dom"/>
</dbReference>
<evidence type="ECO:0000256" key="1">
    <source>
        <dbReference type="ARBA" id="ARBA00001974"/>
    </source>
</evidence>
<dbReference type="InterPro" id="IPR037069">
    <property type="entry name" value="AcylCoA_DH/ox_N_sf"/>
</dbReference>
<protein>
    <submittedName>
        <fullName evidence="10">Acyl-CoA dehydrogenase</fullName>
    </submittedName>
</protein>
<organism evidence="10 11">
    <name type="scientific">Pseudomonas hunanensis</name>
    <dbReference type="NCBI Taxonomy" id="1247546"/>
    <lineage>
        <taxon>Bacteria</taxon>
        <taxon>Pseudomonadati</taxon>
        <taxon>Pseudomonadota</taxon>
        <taxon>Gammaproteobacteria</taxon>
        <taxon>Pseudomonadales</taxon>
        <taxon>Pseudomonadaceae</taxon>
        <taxon>Pseudomonas</taxon>
    </lineage>
</organism>
<evidence type="ECO:0000256" key="2">
    <source>
        <dbReference type="ARBA" id="ARBA00009347"/>
    </source>
</evidence>
<evidence type="ECO:0000256" key="4">
    <source>
        <dbReference type="ARBA" id="ARBA00022827"/>
    </source>
</evidence>
<reference evidence="10 11" key="1">
    <citation type="submission" date="2018-06" db="EMBL/GenBank/DDBJ databases">
        <title>Bacteria isolated from soil of Wuhan.</title>
        <authorList>
            <person name="Xiang W."/>
            <person name="Huang C."/>
        </authorList>
    </citation>
    <scope>NUCLEOTIDE SEQUENCE [LARGE SCALE GENOMIC DNA]</scope>
    <source>
        <strain evidence="11">xwS4</strain>
    </source>
</reference>
<dbReference type="InterPro" id="IPR009075">
    <property type="entry name" value="AcylCo_DH/oxidase_C"/>
</dbReference>
<dbReference type="InterPro" id="IPR013786">
    <property type="entry name" value="AcylCoA_DH/ox_N"/>
</dbReference>
<accession>A0ABD6MU10</accession>
<dbReference type="Pfam" id="PF02770">
    <property type="entry name" value="Acyl-CoA_dh_M"/>
    <property type="match status" value="1"/>
</dbReference>
<dbReference type="Pfam" id="PF00441">
    <property type="entry name" value="Acyl-CoA_dh_1"/>
    <property type="match status" value="1"/>
</dbReference>
<dbReference type="Proteomes" id="UP000704738">
    <property type="component" value="Unassembled WGS sequence"/>
</dbReference>
<dbReference type="FunFam" id="1.20.140.10:FF:000001">
    <property type="entry name" value="Acyl-CoA dehydrogenase"/>
    <property type="match status" value="1"/>
</dbReference>
<dbReference type="Pfam" id="PF02771">
    <property type="entry name" value="Acyl-CoA_dh_N"/>
    <property type="match status" value="1"/>
</dbReference>
<dbReference type="InterPro" id="IPR009100">
    <property type="entry name" value="AcylCoA_DH/oxidase_NM_dom_sf"/>
</dbReference>
<evidence type="ECO:0000256" key="5">
    <source>
        <dbReference type="ARBA" id="ARBA00023002"/>
    </source>
</evidence>
<keyword evidence="3 6" id="KW-0285">Flavoprotein</keyword>
<dbReference type="Gene3D" id="2.40.110.10">
    <property type="entry name" value="Butyryl-CoA Dehydrogenase, subunit A, domain 2"/>
    <property type="match status" value="1"/>
</dbReference>
<dbReference type="AlphaFoldDB" id="A0ABD6MU10"/>
<name>A0ABD6MU10_9PSED</name>
<keyword evidence="5 6" id="KW-0560">Oxidoreductase</keyword>
<evidence type="ECO:0000259" key="9">
    <source>
        <dbReference type="Pfam" id="PF02771"/>
    </source>
</evidence>
<evidence type="ECO:0000313" key="11">
    <source>
        <dbReference type="Proteomes" id="UP000704738"/>
    </source>
</evidence>
<dbReference type="Gene3D" id="1.10.540.10">
    <property type="entry name" value="Acyl-CoA dehydrogenase/oxidase, N-terminal domain"/>
    <property type="match status" value="1"/>
</dbReference>
<dbReference type="SUPFAM" id="SSF56645">
    <property type="entry name" value="Acyl-CoA dehydrogenase NM domain-like"/>
    <property type="match status" value="1"/>
</dbReference>
<dbReference type="InterPro" id="IPR046373">
    <property type="entry name" value="Acyl-CoA_Oxase/DH_mid-dom_sf"/>
</dbReference>
<dbReference type="Gene3D" id="1.20.140.10">
    <property type="entry name" value="Butyryl-CoA Dehydrogenase, subunit A, domain 3"/>
    <property type="match status" value="1"/>
</dbReference>
<evidence type="ECO:0000259" key="7">
    <source>
        <dbReference type="Pfam" id="PF00441"/>
    </source>
</evidence>
<proteinExistence type="inferred from homology"/>
<dbReference type="EMBL" id="QJRE01000089">
    <property type="protein sequence ID" value="NWL45035.1"/>
    <property type="molecule type" value="Genomic_DNA"/>
</dbReference>
<dbReference type="PANTHER" id="PTHR43884:SF12">
    <property type="entry name" value="ISOVALERYL-COA DEHYDROGENASE, MITOCHONDRIAL-RELATED"/>
    <property type="match status" value="1"/>
</dbReference>
<comment type="caution">
    <text evidence="10">The sequence shown here is derived from an EMBL/GenBank/DDBJ whole genome shotgun (WGS) entry which is preliminary data.</text>
</comment>
<feature type="domain" description="Acyl-CoA oxidase/dehydrogenase middle" evidence="8">
    <location>
        <begin position="123"/>
        <end position="217"/>
    </location>
</feature>
<comment type="cofactor">
    <cofactor evidence="1 6">
        <name>FAD</name>
        <dbReference type="ChEBI" id="CHEBI:57692"/>
    </cofactor>
</comment>
<dbReference type="RefSeq" id="WP_179052401.1">
    <property type="nucleotide sequence ID" value="NZ_QJRE01000089.1"/>
</dbReference>
<dbReference type="SUPFAM" id="SSF47203">
    <property type="entry name" value="Acyl-CoA dehydrogenase C-terminal domain-like"/>
    <property type="match status" value="1"/>
</dbReference>
<dbReference type="PROSITE" id="PS00072">
    <property type="entry name" value="ACYL_COA_DH_1"/>
    <property type="match status" value="1"/>
</dbReference>
<comment type="similarity">
    <text evidence="2 6">Belongs to the acyl-CoA dehydrogenase family.</text>
</comment>
<evidence type="ECO:0000313" key="10">
    <source>
        <dbReference type="EMBL" id="NWL45035.1"/>
    </source>
</evidence>
<dbReference type="PANTHER" id="PTHR43884">
    <property type="entry name" value="ACYL-COA DEHYDROGENASE"/>
    <property type="match status" value="1"/>
</dbReference>
<evidence type="ECO:0000259" key="8">
    <source>
        <dbReference type="Pfam" id="PF02770"/>
    </source>
</evidence>
<dbReference type="InterPro" id="IPR036250">
    <property type="entry name" value="AcylCo_DH-like_C"/>
</dbReference>
<dbReference type="GO" id="GO:0016627">
    <property type="term" value="F:oxidoreductase activity, acting on the CH-CH group of donors"/>
    <property type="evidence" value="ECO:0007669"/>
    <property type="project" value="UniProtKB-ARBA"/>
</dbReference>
<dbReference type="FunFam" id="2.40.110.10:FF:000002">
    <property type="entry name" value="Acyl-CoA dehydrogenase fadE12"/>
    <property type="match status" value="1"/>
</dbReference>
<dbReference type="InterPro" id="IPR006089">
    <property type="entry name" value="Acyl-CoA_DH_CS"/>
</dbReference>
<sequence length="379" mass="42644">MRRIGFSTEHHIFRDAYRTFLLKEVQPKKQAWRDAGIVPREMFKKMGELGFLLVWAKEEHGGLGLWDFRYQQIMIEEDNRFGEVGFYHTLHSRLVAPYIQHFGDAGQQERFLPRCAAGDTILAIAMTEPDAGSDLAGMKTRAQEQADHWVINGAKTYISNGINSDVVVVAAKTNPENPRQIGLFLVERGMPGFERGRRLEKMGLHAQDTAELFFNNVRVPKENVLGNSALGLKYLKNSLVEERLISAVGSLANSQCGFDLTHNYVSERKAFGKKIADFQYTRFTLAEMAADLEVAQVYVDRCVELHNEGELSVQSAAKAKLITSELESRVMDSGVQLHGGAGYMKEYEICQRFLDARVSRIFAGSSEIMKEIIARSILG</sequence>
<feature type="domain" description="Acyl-CoA dehydrogenase/oxidase C-terminal" evidence="7">
    <location>
        <begin position="231"/>
        <end position="378"/>
    </location>
</feature>
<keyword evidence="4 6" id="KW-0274">FAD</keyword>